<keyword evidence="1 3" id="KW-0694">RNA-binding</keyword>
<feature type="domain" description="RRM" evidence="5">
    <location>
        <begin position="2"/>
        <end position="85"/>
    </location>
</feature>
<organism evidence="7 8">
    <name type="scientific">Setaria digitata</name>
    <dbReference type="NCBI Taxonomy" id="48799"/>
    <lineage>
        <taxon>Eukaryota</taxon>
        <taxon>Metazoa</taxon>
        <taxon>Ecdysozoa</taxon>
        <taxon>Nematoda</taxon>
        <taxon>Chromadorea</taxon>
        <taxon>Rhabditida</taxon>
        <taxon>Spirurina</taxon>
        <taxon>Spiruromorpha</taxon>
        <taxon>Filarioidea</taxon>
        <taxon>Setariidae</taxon>
        <taxon>Setaria</taxon>
    </lineage>
</organism>
<dbReference type="PROSITE" id="PS50158">
    <property type="entry name" value="ZF_CCHC"/>
    <property type="match status" value="1"/>
</dbReference>
<feature type="domain" description="CCHC-type" evidence="6">
    <location>
        <begin position="96"/>
        <end position="112"/>
    </location>
</feature>
<keyword evidence="2" id="KW-0479">Metal-binding</keyword>
<evidence type="ECO:0000256" key="4">
    <source>
        <dbReference type="SAM" id="MobiDB-lite"/>
    </source>
</evidence>
<dbReference type="PANTHER" id="PTHR48025">
    <property type="entry name" value="OS02G0815200 PROTEIN"/>
    <property type="match status" value="1"/>
</dbReference>
<dbReference type="InterPro" id="IPR012677">
    <property type="entry name" value="Nucleotide-bd_a/b_plait_sf"/>
</dbReference>
<evidence type="ECO:0000313" key="7">
    <source>
        <dbReference type="Proteomes" id="UP000887581"/>
    </source>
</evidence>
<evidence type="ECO:0000256" key="2">
    <source>
        <dbReference type="PROSITE-ProRule" id="PRU00047"/>
    </source>
</evidence>
<name>A0A915PR12_9BILA</name>
<dbReference type="WBParaSite" id="sdigi.contig35.g2463.t1">
    <property type="protein sequence ID" value="sdigi.contig35.g2463.t1"/>
    <property type="gene ID" value="sdigi.contig35.g2463"/>
</dbReference>
<dbReference type="InterPro" id="IPR050502">
    <property type="entry name" value="Euk_RNA-bind_prot"/>
</dbReference>
<protein>
    <submittedName>
        <fullName evidence="8">RRM domain-containing protein</fullName>
    </submittedName>
</protein>
<dbReference type="PANTHER" id="PTHR48025:SF1">
    <property type="entry name" value="RRM DOMAIN-CONTAINING PROTEIN"/>
    <property type="match status" value="1"/>
</dbReference>
<dbReference type="SUPFAM" id="SSF54928">
    <property type="entry name" value="RNA-binding domain, RBD"/>
    <property type="match status" value="1"/>
</dbReference>
<dbReference type="InterPro" id="IPR035979">
    <property type="entry name" value="RBD_domain_sf"/>
</dbReference>
<evidence type="ECO:0000313" key="8">
    <source>
        <dbReference type="WBParaSite" id="sdigi.contig35.g2463.t1"/>
    </source>
</evidence>
<evidence type="ECO:0000256" key="1">
    <source>
        <dbReference type="ARBA" id="ARBA00022884"/>
    </source>
</evidence>
<evidence type="ECO:0000259" key="6">
    <source>
        <dbReference type="PROSITE" id="PS50158"/>
    </source>
</evidence>
<dbReference type="InterPro" id="IPR001878">
    <property type="entry name" value="Znf_CCHC"/>
</dbReference>
<keyword evidence="2" id="KW-0862">Zinc</keyword>
<dbReference type="InterPro" id="IPR000504">
    <property type="entry name" value="RRM_dom"/>
</dbReference>
<dbReference type="Proteomes" id="UP000887581">
    <property type="component" value="Unplaced"/>
</dbReference>
<sequence length="261" mass="28699">MVKLFVGGLPDGVDSMRLRQLFSQFVVVNECDVIKDYAFVVRYFETFVAESGLHVPEESDARTAIEKLDGYILEGKAINIRRSTSKLRKEPGMDKRCYRCGAIDHKTPQCPSDPANVNLKRAASASCIGAPEQKRFVGDGVVSGESPSYAPGHDASAPGAFGYPAGSGAAGPRIDPDPELPRPLDSDLFPLYEQYIESRTKYFYFRDRLTKEVKARAHALPSISVAPLQAPYATNNVYSTPPPAALHYTVQQFCPTFSHFS</sequence>
<dbReference type="GO" id="GO:0008270">
    <property type="term" value="F:zinc ion binding"/>
    <property type="evidence" value="ECO:0007669"/>
    <property type="project" value="UniProtKB-KW"/>
</dbReference>
<evidence type="ECO:0000256" key="3">
    <source>
        <dbReference type="PROSITE-ProRule" id="PRU00176"/>
    </source>
</evidence>
<dbReference type="Gene3D" id="3.30.70.330">
    <property type="match status" value="1"/>
</dbReference>
<reference evidence="8" key="1">
    <citation type="submission" date="2022-11" db="UniProtKB">
        <authorList>
            <consortium name="WormBaseParasite"/>
        </authorList>
    </citation>
    <scope>IDENTIFICATION</scope>
</reference>
<feature type="region of interest" description="Disordered" evidence="4">
    <location>
        <begin position="147"/>
        <end position="182"/>
    </location>
</feature>
<dbReference type="SMART" id="SM00360">
    <property type="entry name" value="RRM"/>
    <property type="match status" value="1"/>
</dbReference>
<dbReference type="PROSITE" id="PS50102">
    <property type="entry name" value="RRM"/>
    <property type="match status" value="1"/>
</dbReference>
<evidence type="ECO:0000259" key="5">
    <source>
        <dbReference type="PROSITE" id="PS50102"/>
    </source>
</evidence>
<proteinExistence type="predicted"/>
<keyword evidence="2" id="KW-0863">Zinc-finger</keyword>
<accession>A0A915PR12</accession>
<dbReference type="GO" id="GO:0005634">
    <property type="term" value="C:nucleus"/>
    <property type="evidence" value="ECO:0007669"/>
    <property type="project" value="TreeGrafter"/>
</dbReference>
<dbReference type="Pfam" id="PF00076">
    <property type="entry name" value="RRM_1"/>
    <property type="match status" value="1"/>
</dbReference>
<dbReference type="GO" id="GO:0003729">
    <property type="term" value="F:mRNA binding"/>
    <property type="evidence" value="ECO:0007669"/>
    <property type="project" value="TreeGrafter"/>
</dbReference>
<dbReference type="AlphaFoldDB" id="A0A915PR12"/>
<keyword evidence="7" id="KW-1185">Reference proteome</keyword>